<dbReference type="Pfam" id="PF12704">
    <property type="entry name" value="MacB_PCD"/>
    <property type="match status" value="1"/>
</dbReference>
<comment type="subcellular location">
    <subcellularLocation>
        <location evidence="1">Cell membrane</location>
        <topology evidence="1">Multi-pass membrane protein</topology>
    </subcellularLocation>
</comment>
<accession>A0A848FG41</accession>
<sequence>MRWLQFAARNLQRNRRRSLVALFITALGTAALLLAGGFAAYTFDALEQVAVRGSGHLAIGTPQQFEDDESMPLQHGLDDAAGLGARLGRDPAVRHVLPRVEFSGLLSNGEKSVGMVALGIDVAAEVAAKGRFLDVVEGAMPTAGEGARDGAGGWVLLGKELAHSLRAHPGSRLTLLATGTRGTLATMAVTVRGVIATGVPELDKRQLYTDLGTAQRLLGTQRVSSLSVFLRGMEDVAPARERLSALLPGLAVRDWQAQAGFYDSVRALYHRIFGVMGLVIGVIVVVVVANAMAAAVVERTREIGTLRALGTLPGQLLGALALEGLILGGGGALLGAGVSVSVAGLLRAFPVQMPPPPGYGVGYPLRIDLDPLPVVVTVLAMALLALLASAWVGRRTVRRPIVEALAHL</sequence>
<organism evidence="10 11">
    <name type="scientific">Azohydromonas caseinilytica</name>
    <dbReference type="NCBI Taxonomy" id="2728836"/>
    <lineage>
        <taxon>Bacteria</taxon>
        <taxon>Pseudomonadati</taxon>
        <taxon>Pseudomonadota</taxon>
        <taxon>Betaproteobacteria</taxon>
        <taxon>Burkholderiales</taxon>
        <taxon>Sphaerotilaceae</taxon>
        <taxon>Azohydromonas</taxon>
    </lineage>
</organism>
<name>A0A848FG41_9BURK</name>
<evidence type="ECO:0000256" key="6">
    <source>
        <dbReference type="ARBA" id="ARBA00023136"/>
    </source>
</evidence>
<evidence type="ECO:0000256" key="1">
    <source>
        <dbReference type="ARBA" id="ARBA00004651"/>
    </source>
</evidence>
<keyword evidence="4 7" id="KW-0812">Transmembrane</keyword>
<reference evidence="10 11" key="1">
    <citation type="submission" date="2020-04" db="EMBL/GenBank/DDBJ databases">
        <title>Azohydromonas sp. isolated from soil.</title>
        <authorList>
            <person name="Dahal R.H."/>
        </authorList>
    </citation>
    <scope>NUCLEOTIDE SEQUENCE [LARGE SCALE GENOMIC DNA]</scope>
    <source>
        <strain evidence="10 11">G-1-1-14</strain>
    </source>
</reference>
<dbReference type="Pfam" id="PF02687">
    <property type="entry name" value="FtsX"/>
    <property type="match status" value="1"/>
</dbReference>
<comment type="caution">
    <text evidence="10">The sequence shown here is derived from an EMBL/GenBank/DDBJ whole genome shotgun (WGS) entry which is preliminary data.</text>
</comment>
<evidence type="ECO:0000313" key="11">
    <source>
        <dbReference type="Proteomes" id="UP000574067"/>
    </source>
</evidence>
<dbReference type="EMBL" id="JABBFW010000013">
    <property type="protein sequence ID" value="NML16851.1"/>
    <property type="molecule type" value="Genomic_DNA"/>
</dbReference>
<evidence type="ECO:0000313" key="10">
    <source>
        <dbReference type="EMBL" id="NML16851.1"/>
    </source>
</evidence>
<dbReference type="PANTHER" id="PTHR30489">
    <property type="entry name" value="LIPOPROTEIN-RELEASING SYSTEM TRANSMEMBRANE PROTEIN LOLE"/>
    <property type="match status" value="1"/>
</dbReference>
<evidence type="ECO:0000259" key="9">
    <source>
        <dbReference type="Pfam" id="PF12704"/>
    </source>
</evidence>
<comment type="similarity">
    <text evidence="2">Belongs to the ABC-4 integral membrane protein family. LolC/E subfamily.</text>
</comment>
<dbReference type="PANTHER" id="PTHR30489:SF0">
    <property type="entry name" value="LIPOPROTEIN-RELEASING SYSTEM TRANSMEMBRANE PROTEIN LOLE"/>
    <property type="match status" value="1"/>
</dbReference>
<proteinExistence type="inferred from homology"/>
<evidence type="ECO:0000256" key="7">
    <source>
        <dbReference type="SAM" id="Phobius"/>
    </source>
</evidence>
<gene>
    <name evidence="10" type="ORF">HHL10_17870</name>
</gene>
<feature type="transmembrane region" description="Helical" evidence="7">
    <location>
        <begin position="317"/>
        <end position="346"/>
    </location>
</feature>
<keyword evidence="3" id="KW-1003">Cell membrane</keyword>
<evidence type="ECO:0000259" key="8">
    <source>
        <dbReference type="Pfam" id="PF02687"/>
    </source>
</evidence>
<dbReference type="GO" id="GO:0098797">
    <property type="term" value="C:plasma membrane protein complex"/>
    <property type="evidence" value="ECO:0007669"/>
    <property type="project" value="TreeGrafter"/>
</dbReference>
<feature type="domain" description="MacB-like periplasmic core" evidence="9">
    <location>
        <begin position="18"/>
        <end position="245"/>
    </location>
</feature>
<dbReference type="AlphaFoldDB" id="A0A848FG41"/>
<evidence type="ECO:0000256" key="4">
    <source>
        <dbReference type="ARBA" id="ARBA00022692"/>
    </source>
</evidence>
<dbReference type="GO" id="GO:0044874">
    <property type="term" value="P:lipoprotein localization to outer membrane"/>
    <property type="evidence" value="ECO:0007669"/>
    <property type="project" value="TreeGrafter"/>
</dbReference>
<dbReference type="InterPro" id="IPR003838">
    <property type="entry name" value="ABC3_permease_C"/>
</dbReference>
<feature type="domain" description="ABC3 transporter permease C-terminal" evidence="8">
    <location>
        <begin position="275"/>
        <end position="400"/>
    </location>
</feature>
<dbReference type="InterPro" id="IPR051447">
    <property type="entry name" value="Lipoprotein-release_system"/>
</dbReference>
<evidence type="ECO:0000256" key="5">
    <source>
        <dbReference type="ARBA" id="ARBA00022989"/>
    </source>
</evidence>
<feature type="transmembrane region" description="Helical" evidence="7">
    <location>
        <begin position="372"/>
        <end position="392"/>
    </location>
</feature>
<protein>
    <submittedName>
        <fullName evidence="10">ABC transporter permease</fullName>
    </submittedName>
</protein>
<keyword evidence="11" id="KW-1185">Reference proteome</keyword>
<evidence type="ECO:0000256" key="2">
    <source>
        <dbReference type="ARBA" id="ARBA00005236"/>
    </source>
</evidence>
<feature type="transmembrane region" description="Helical" evidence="7">
    <location>
        <begin position="272"/>
        <end position="297"/>
    </location>
</feature>
<dbReference type="InterPro" id="IPR025857">
    <property type="entry name" value="MacB_PCD"/>
</dbReference>
<evidence type="ECO:0000256" key="3">
    <source>
        <dbReference type="ARBA" id="ARBA00022475"/>
    </source>
</evidence>
<dbReference type="Proteomes" id="UP000574067">
    <property type="component" value="Unassembled WGS sequence"/>
</dbReference>
<dbReference type="RefSeq" id="WP_169161754.1">
    <property type="nucleotide sequence ID" value="NZ_JABBFW010000013.1"/>
</dbReference>
<keyword evidence="5 7" id="KW-1133">Transmembrane helix</keyword>
<keyword evidence="6 7" id="KW-0472">Membrane</keyword>